<keyword evidence="3 4" id="KW-0342">GTP-binding</keyword>
<feature type="compositionally biased region" description="Polar residues" evidence="5">
    <location>
        <begin position="46"/>
        <end position="56"/>
    </location>
</feature>
<dbReference type="OMA" id="RSNPMGS"/>
<feature type="compositionally biased region" description="Polar residues" evidence="5">
    <location>
        <begin position="26"/>
        <end position="40"/>
    </location>
</feature>
<protein>
    <submittedName>
        <fullName evidence="7">DEBR0S3_02608g1_1</fullName>
    </submittedName>
</protein>
<feature type="compositionally biased region" description="Low complexity" evidence="5">
    <location>
        <begin position="1"/>
        <end position="25"/>
    </location>
</feature>
<dbReference type="Proteomes" id="UP000478008">
    <property type="component" value="Unassembled WGS sequence"/>
</dbReference>
<evidence type="ECO:0000256" key="2">
    <source>
        <dbReference type="ARBA" id="ARBA00022741"/>
    </source>
</evidence>
<dbReference type="PIRSF" id="PIRSF006698">
    <property type="entry name" value="Septin"/>
    <property type="match status" value="1"/>
</dbReference>
<evidence type="ECO:0000259" key="6">
    <source>
        <dbReference type="PROSITE" id="PS51719"/>
    </source>
</evidence>
<evidence type="ECO:0000256" key="4">
    <source>
        <dbReference type="RuleBase" id="RU004560"/>
    </source>
</evidence>
<reference evidence="7 8" key="1">
    <citation type="submission" date="2019-07" db="EMBL/GenBank/DDBJ databases">
        <authorList>
            <person name="Friedrich A."/>
            <person name="Schacherer J."/>
        </authorList>
    </citation>
    <scope>NUCLEOTIDE SEQUENCE [LARGE SCALE GENOMIC DNA]</scope>
</reference>
<organism evidence="7 8">
    <name type="scientific">Dekkera bruxellensis</name>
    <name type="common">Brettanomyces custersii</name>
    <dbReference type="NCBI Taxonomy" id="5007"/>
    <lineage>
        <taxon>Eukaryota</taxon>
        <taxon>Fungi</taxon>
        <taxon>Dikarya</taxon>
        <taxon>Ascomycota</taxon>
        <taxon>Saccharomycotina</taxon>
        <taxon>Pichiomycetes</taxon>
        <taxon>Pichiales</taxon>
        <taxon>Pichiaceae</taxon>
        <taxon>Brettanomyces</taxon>
    </lineage>
</organism>
<comment type="subcellular location">
    <subcellularLocation>
        <location evidence="1">Bud neck</location>
    </subcellularLocation>
</comment>
<dbReference type="GO" id="GO:0005525">
    <property type="term" value="F:GTP binding"/>
    <property type="evidence" value="ECO:0007669"/>
    <property type="project" value="UniProtKB-KW"/>
</dbReference>
<feature type="compositionally biased region" description="Polar residues" evidence="5">
    <location>
        <begin position="488"/>
        <end position="497"/>
    </location>
</feature>
<evidence type="ECO:0000256" key="1">
    <source>
        <dbReference type="ARBA" id="ARBA00004266"/>
    </source>
</evidence>
<dbReference type="AlphaFoldDB" id="A0A7D9CXJ5"/>
<evidence type="ECO:0000313" key="7">
    <source>
        <dbReference type="EMBL" id="VUG18114.1"/>
    </source>
</evidence>
<name>A0A7D9CXJ5_DEKBR</name>
<dbReference type="GO" id="GO:0005938">
    <property type="term" value="C:cell cortex"/>
    <property type="evidence" value="ECO:0007669"/>
    <property type="project" value="UniProtKB-ARBA"/>
</dbReference>
<sequence length="505" mass="56878">MTTDKSSVSVNADSSSFAASANTSSPVPNSSSGNQDQYASSAEGVSDTSNSKNAASVSVDGSEDAESKTATTDASGKSAAKAPVEHKVPIIKRKLNGYVGFANLPKQWHRKSIRRGFSFNLMVVGAKGLGKSTLINALFNKQLYKVDSAPKFSYRDPNEPVPVTIETVSSEIEENNVKLNLTVIDCPGFGENIDNTEVSWKPIVDEIDRRFDEYLEEETKVNRSTVVDNRVHALLYFIEPTGHALKPLDIEFMKQVHDKVNLIPVIARSDTLTEKEVESSKQMILEDIKNQGIRLFTPPIYENDDDETVASTKGISEKIPFAVVGSTNYIQTSDGRTVRGRSYPWGIIEVDNEEHCDFVKLRQLLIRNFMEELKETTGNSLYERYRSEKLEKLGIKQDDSVFKEFDPVLKQEEEKQLHEAKLNNMEAQMRSIFQQKVSREEKKLQETEADLFSKHKEMREKLLKQIKLLEEKKKDLQKAPVKTVSPKGYSSPQPNGQKQRKGFLR</sequence>
<gene>
    <name evidence="7" type="primary">CDC3</name>
    <name evidence="7" type="ORF">DEBR0S3_02608G</name>
</gene>
<dbReference type="EMBL" id="CABFWN010000003">
    <property type="protein sequence ID" value="VUG18114.1"/>
    <property type="molecule type" value="Genomic_DNA"/>
</dbReference>
<dbReference type="Gene3D" id="3.40.50.300">
    <property type="entry name" value="P-loop containing nucleotide triphosphate hydrolases"/>
    <property type="match status" value="1"/>
</dbReference>
<keyword evidence="8" id="KW-1185">Reference proteome</keyword>
<dbReference type="FunFam" id="3.40.50.300:FF:000196">
    <property type="entry name" value="Cell division control 3"/>
    <property type="match status" value="1"/>
</dbReference>
<dbReference type="InterPro" id="IPR016491">
    <property type="entry name" value="Septin"/>
</dbReference>
<evidence type="ECO:0000256" key="3">
    <source>
        <dbReference type="ARBA" id="ARBA00023134"/>
    </source>
</evidence>
<dbReference type="PANTHER" id="PTHR18884">
    <property type="entry name" value="SEPTIN"/>
    <property type="match status" value="1"/>
</dbReference>
<dbReference type="PROSITE" id="PS51719">
    <property type="entry name" value="G_SEPTIN"/>
    <property type="match status" value="1"/>
</dbReference>
<comment type="similarity">
    <text evidence="4">Belongs to the TRAFAC class TrmE-Era-EngA-EngB-Septin-like GTPase superfamily. Septin GTPase family.</text>
</comment>
<accession>A0A7D9CXJ5</accession>
<feature type="domain" description="Septin-type G" evidence="6">
    <location>
        <begin position="115"/>
        <end position="392"/>
    </location>
</feature>
<evidence type="ECO:0000256" key="5">
    <source>
        <dbReference type="SAM" id="MobiDB-lite"/>
    </source>
</evidence>
<dbReference type="GO" id="GO:0032156">
    <property type="term" value="C:septin cytoskeleton"/>
    <property type="evidence" value="ECO:0007669"/>
    <property type="project" value="UniProtKB-ARBA"/>
</dbReference>
<proteinExistence type="inferred from homology"/>
<dbReference type="SUPFAM" id="SSF52540">
    <property type="entry name" value="P-loop containing nucleoside triphosphate hydrolases"/>
    <property type="match status" value="1"/>
</dbReference>
<dbReference type="CDD" id="cd01850">
    <property type="entry name" value="CDC_Septin"/>
    <property type="match status" value="1"/>
</dbReference>
<feature type="region of interest" description="Disordered" evidence="5">
    <location>
        <begin position="474"/>
        <end position="505"/>
    </location>
</feature>
<dbReference type="GO" id="GO:0005935">
    <property type="term" value="C:cellular bud neck"/>
    <property type="evidence" value="ECO:0007669"/>
    <property type="project" value="UniProtKB-SubCell"/>
</dbReference>
<feature type="region of interest" description="Disordered" evidence="5">
    <location>
        <begin position="1"/>
        <end position="83"/>
    </location>
</feature>
<dbReference type="InterPro" id="IPR027417">
    <property type="entry name" value="P-loop_NTPase"/>
</dbReference>
<evidence type="ECO:0000313" key="8">
    <source>
        <dbReference type="Proteomes" id="UP000478008"/>
    </source>
</evidence>
<dbReference type="Pfam" id="PF00735">
    <property type="entry name" value="Septin"/>
    <property type="match status" value="1"/>
</dbReference>
<keyword evidence="2 4" id="KW-0547">Nucleotide-binding</keyword>
<dbReference type="InterPro" id="IPR030379">
    <property type="entry name" value="G_SEPTIN_dom"/>
</dbReference>